<proteinExistence type="predicted"/>
<reference evidence="1" key="1">
    <citation type="journal article" date="2013" name="Genetics">
        <title>The draft genome and transcriptome of Panagrellus redivivus are shaped by the harsh demands of a free-living lifestyle.</title>
        <authorList>
            <person name="Srinivasan J."/>
            <person name="Dillman A.R."/>
            <person name="Macchietto M.G."/>
            <person name="Heikkinen L."/>
            <person name="Lakso M."/>
            <person name="Fracchia K.M."/>
            <person name="Antoshechkin I."/>
            <person name="Mortazavi A."/>
            <person name="Wong G."/>
            <person name="Sternberg P.W."/>
        </authorList>
    </citation>
    <scope>NUCLEOTIDE SEQUENCE [LARGE SCALE GENOMIC DNA]</scope>
    <source>
        <strain evidence="1">MT8872</strain>
    </source>
</reference>
<dbReference type="AlphaFoldDB" id="A0A7E4VKB8"/>
<protein>
    <submittedName>
        <fullName evidence="2">ZP domain-containing protein</fullName>
    </submittedName>
</protein>
<evidence type="ECO:0000313" key="1">
    <source>
        <dbReference type="Proteomes" id="UP000492821"/>
    </source>
</evidence>
<evidence type="ECO:0000313" key="2">
    <source>
        <dbReference type="WBParaSite" id="Pan_g21985.t1"/>
    </source>
</evidence>
<accession>A0A7E4VKB8</accession>
<dbReference type="WBParaSite" id="Pan_g21985.t1">
    <property type="protein sequence ID" value="Pan_g21985.t1"/>
    <property type="gene ID" value="Pan_g21985"/>
</dbReference>
<name>A0A7E4VKB8_PANRE</name>
<organism evidence="1 2">
    <name type="scientific">Panagrellus redivivus</name>
    <name type="common">Microworm</name>
    <dbReference type="NCBI Taxonomy" id="6233"/>
    <lineage>
        <taxon>Eukaryota</taxon>
        <taxon>Metazoa</taxon>
        <taxon>Ecdysozoa</taxon>
        <taxon>Nematoda</taxon>
        <taxon>Chromadorea</taxon>
        <taxon>Rhabditida</taxon>
        <taxon>Tylenchina</taxon>
        <taxon>Panagrolaimomorpha</taxon>
        <taxon>Panagrolaimoidea</taxon>
        <taxon>Panagrolaimidae</taxon>
        <taxon>Panagrellus</taxon>
    </lineage>
</organism>
<dbReference type="Proteomes" id="UP000492821">
    <property type="component" value="Unassembled WGS sequence"/>
</dbReference>
<sequence length="72" mass="7805">MLVEGSTSTCPRYVADGLSSFTVIDMPDCPVITDAPRLPKKETVNNAKDKTFNAKSIIAICIVLILLCDLSF</sequence>
<reference evidence="2" key="2">
    <citation type="submission" date="2020-10" db="UniProtKB">
        <authorList>
            <consortium name="WormBaseParasite"/>
        </authorList>
    </citation>
    <scope>IDENTIFICATION</scope>
</reference>
<keyword evidence="1" id="KW-1185">Reference proteome</keyword>